<evidence type="ECO:0000313" key="1">
    <source>
        <dbReference type="EMBL" id="NFD87605.1"/>
    </source>
</evidence>
<dbReference type="Proteomes" id="UP000785180">
    <property type="component" value="Unassembled WGS sequence"/>
</dbReference>
<dbReference type="EMBL" id="SXDK01000004">
    <property type="protein sequence ID" value="NFU59498.1"/>
    <property type="molecule type" value="Genomic_DNA"/>
</dbReference>
<evidence type="ECO:0000313" key="2">
    <source>
        <dbReference type="EMBL" id="NFU59498.1"/>
    </source>
</evidence>
<organism evidence="1">
    <name type="scientific">Clostridium botulinum</name>
    <dbReference type="NCBI Taxonomy" id="1491"/>
    <lineage>
        <taxon>Bacteria</taxon>
        <taxon>Bacillati</taxon>
        <taxon>Bacillota</taxon>
        <taxon>Clostridia</taxon>
        <taxon>Eubacteriales</taxon>
        <taxon>Clostridiaceae</taxon>
        <taxon>Clostridium</taxon>
    </lineage>
</organism>
<comment type="caution">
    <text evidence="1">The sequence shown here is derived from an EMBL/GenBank/DDBJ whole genome shotgun (WGS) entry which is preliminary data.</text>
</comment>
<protein>
    <recommendedName>
        <fullName evidence="3">DUF2726 domain-containing protein</fullName>
    </recommendedName>
</protein>
<accession>A0A6G4D9J6</accession>
<evidence type="ECO:0008006" key="3">
    <source>
        <dbReference type="Google" id="ProtNLM"/>
    </source>
</evidence>
<gene>
    <name evidence="1" type="ORF">FCV13_06145</name>
    <name evidence="2" type="ORF">FDF67_04625</name>
</gene>
<dbReference type="Gene3D" id="3.40.960.10">
    <property type="entry name" value="VSR Endonuclease"/>
    <property type="match status" value="1"/>
</dbReference>
<proteinExistence type="predicted"/>
<sequence length="376" mass="45230">MSRKYTYEQVKYFVEVESNSGCKLLSKEYQNNTTKMKFQCKCGEMFETTFRYFKNRDKRQCNQCGRINSSQKQSFNIGYIKNQFKKQGYIPLFNSYNNATEKLLIKDKNNYRLLLSYDKLKQQRRPLRFSISNPYTIENIHNFLQINNIKYKLLSKIFVSSKNSKLLWKCNKGHIFKCTWDKFAQGIRCPICFGNQKKTTAQFKKEIYELVGEEYTVLGIYTGANNHILMQHNKCNTQYYVTPANILHNDRRCPTCNESKGENKIRDMLNSYNQYFNREFSFDDLKGEHDLLRFDFAIFEDKEKTKLKCLIEYDGEFHYKKYFNSQRFLTQQDYDNRKNDYCKEYGIQLIRIPYWEFDNIEEVLIKELKLDSNINS</sequence>
<dbReference type="EMBL" id="SWNS01000004">
    <property type="protein sequence ID" value="NFD87605.1"/>
    <property type="molecule type" value="Genomic_DNA"/>
</dbReference>
<dbReference type="AlphaFoldDB" id="A0A6G4D9J6"/>
<reference evidence="1" key="1">
    <citation type="submission" date="2019-04" db="EMBL/GenBank/DDBJ databases">
        <title>Genome sequencing of Clostridium botulinum Groups I-IV and Clostridium butyricum.</title>
        <authorList>
            <person name="Brunt J."/>
            <person name="Van Vliet A.H.M."/>
            <person name="Stringer S.C."/>
            <person name="Carter A.T."/>
            <person name="Peck M.W."/>
        </authorList>
    </citation>
    <scope>NUCLEOTIDE SEQUENCE</scope>
    <source>
        <strain evidence="2">7221C</strain>
        <strain evidence="1">Colworth BL165</strain>
    </source>
</reference>
<name>A0A6G4D9J6_CLOBO</name>